<dbReference type="EMBL" id="VSSQ01101412">
    <property type="protein sequence ID" value="MPN43173.1"/>
    <property type="molecule type" value="Genomic_DNA"/>
</dbReference>
<organism evidence="1">
    <name type="scientific">bioreactor metagenome</name>
    <dbReference type="NCBI Taxonomy" id="1076179"/>
    <lineage>
        <taxon>unclassified sequences</taxon>
        <taxon>metagenomes</taxon>
        <taxon>ecological metagenomes</taxon>
    </lineage>
</organism>
<accession>A0A645I6U8</accession>
<proteinExistence type="predicted"/>
<dbReference type="AlphaFoldDB" id="A0A645I6U8"/>
<protein>
    <submittedName>
        <fullName evidence="1">Uncharacterized protein</fullName>
    </submittedName>
</protein>
<reference evidence="1" key="1">
    <citation type="submission" date="2019-08" db="EMBL/GenBank/DDBJ databases">
        <authorList>
            <person name="Kucharzyk K."/>
            <person name="Murdoch R.W."/>
            <person name="Higgins S."/>
            <person name="Loffler F."/>
        </authorList>
    </citation>
    <scope>NUCLEOTIDE SEQUENCE</scope>
</reference>
<comment type="caution">
    <text evidence="1">The sequence shown here is derived from an EMBL/GenBank/DDBJ whole genome shotgun (WGS) entry which is preliminary data.</text>
</comment>
<sequence length="48" mass="5697">MYENTATILKIIRDKYKSCISVPILDLYFDSNMNKNNDELIETFTTYL</sequence>
<name>A0A645I6U8_9ZZZZ</name>
<evidence type="ECO:0000313" key="1">
    <source>
        <dbReference type="EMBL" id="MPN43173.1"/>
    </source>
</evidence>
<gene>
    <name evidence="1" type="ORF">SDC9_190732</name>
</gene>